<proteinExistence type="inferred from homology"/>
<feature type="chain" id="PRO_5038924051" evidence="3">
    <location>
        <begin position="23"/>
        <end position="418"/>
    </location>
</feature>
<reference evidence="5 6" key="1">
    <citation type="submission" date="2018-01" db="EMBL/GenBank/DDBJ databases">
        <title>Complete genome sequence of Streptomyces lunaelactis MM109T, a Ferroverdin A producer isolated from cave moonmilk deposits.</title>
        <authorList>
            <person name="Naome A."/>
            <person name="Martinet L."/>
            <person name="Maciejewska M."/>
            <person name="Anderssen S."/>
            <person name="Adam D."/>
            <person name="Tenconi E."/>
            <person name="Deflandre B."/>
            <person name="Arguelles-Arias A."/>
            <person name="Calusinska M."/>
            <person name="Copieters W."/>
            <person name="Karim L."/>
            <person name="Hanikenne M."/>
            <person name="Baurain D."/>
            <person name="van Wezel G."/>
            <person name="Smargiasso N."/>
            <person name="de Pauw E."/>
            <person name="Delfosse P."/>
            <person name="Rigali S."/>
        </authorList>
    </citation>
    <scope>NUCLEOTIDE SEQUENCE [LARGE SCALE GENOMIC DNA]</scope>
    <source>
        <strain evidence="5 6">MM109</strain>
    </source>
</reference>
<evidence type="ECO:0000256" key="1">
    <source>
        <dbReference type="ARBA" id="ARBA00010062"/>
    </source>
</evidence>
<dbReference type="EMBL" id="CP026304">
    <property type="protein sequence ID" value="AVZ74964.1"/>
    <property type="molecule type" value="Genomic_DNA"/>
</dbReference>
<dbReference type="InterPro" id="IPR028082">
    <property type="entry name" value="Peripla_BP_I"/>
</dbReference>
<dbReference type="KEGG" id="slk:SLUN_25055"/>
<dbReference type="InterPro" id="IPR028081">
    <property type="entry name" value="Leu-bd"/>
</dbReference>
<evidence type="ECO:0000313" key="6">
    <source>
        <dbReference type="Proteomes" id="UP000244201"/>
    </source>
</evidence>
<dbReference type="SUPFAM" id="SSF53822">
    <property type="entry name" value="Periplasmic binding protein-like I"/>
    <property type="match status" value="1"/>
</dbReference>
<dbReference type="RefSeq" id="WP_108151902.1">
    <property type="nucleotide sequence ID" value="NZ_CP026304.1"/>
</dbReference>
<evidence type="ECO:0000256" key="2">
    <source>
        <dbReference type="ARBA" id="ARBA00022729"/>
    </source>
</evidence>
<evidence type="ECO:0000256" key="3">
    <source>
        <dbReference type="SAM" id="SignalP"/>
    </source>
</evidence>
<dbReference type="PANTHER" id="PTHR47235:SF1">
    <property type="entry name" value="BLR6548 PROTEIN"/>
    <property type="match status" value="1"/>
</dbReference>
<dbReference type="PROSITE" id="PS51257">
    <property type="entry name" value="PROKAR_LIPOPROTEIN"/>
    <property type="match status" value="1"/>
</dbReference>
<protein>
    <submittedName>
        <fullName evidence="5">ABC transporter</fullName>
    </submittedName>
</protein>
<keyword evidence="6" id="KW-1185">Reference proteome</keyword>
<evidence type="ECO:0000313" key="5">
    <source>
        <dbReference type="EMBL" id="AVZ74964.1"/>
    </source>
</evidence>
<organism evidence="5 6">
    <name type="scientific">Streptomyces lunaelactis</name>
    <dbReference type="NCBI Taxonomy" id="1535768"/>
    <lineage>
        <taxon>Bacteria</taxon>
        <taxon>Bacillati</taxon>
        <taxon>Actinomycetota</taxon>
        <taxon>Actinomycetes</taxon>
        <taxon>Kitasatosporales</taxon>
        <taxon>Streptomycetaceae</taxon>
        <taxon>Streptomyces</taxon>
    </lineage>
</organism>
<keyword evidence="2 3" id="KW-0732">Signal</keyword>
<dbReference type="Gene3D" id="3.40.50.2300">
    <property type="match status" value="2"/>
</dbReference>
<name>A0A2R4T7B7_9ACTN</name>
<accession>A0A2R4T7B7</accession>
<dbReference type="PANTHER" id="PTHR47235">
    <property type="entry name" value="BLR6548 PROTEIN"/>
    <property type="match status" value="1"/>
</dbReference>
<dbReference type="Pfam" id="PF13458">
    <property type="entry name" value="Peripla_BP_6"/>
    <property type="match status" value="1"/>
</dbReference>
<sequence>MRHPRLAPAAAVLVVLTLSATACSTKSGTGTDTAGSDGVKTGPGVTEKTITLGALTDLTGPYASLGKSIVNSQQLYADQLNASGGICGRTVRITVKDHGYDVQKAVTAFTETEPNVAALSQVVGSPVVSSLQQEIEAKHLLTLPMGWASSLLGHQYVQVVGSTYDIDMINGVDFLVRKAKLKPGAKIGHVYFEGEYGENALAGSKYAAKQHRLSIVEQKIKPTDQDLTAQVTALKQAGVKAILISAGPKQSAALVGTAAAKGFAVPVLSNAPGFAPQLLATPVGPALEKQLYLVSAAPPFSSDAPAIQKLAKDYKAKYPNDPLDTGVVSGWNTISVLGEDLKAACKAKDLTREGIAAAHRKQSKLTVLGVSFDFSDRAKPSTYQSFIQKPAKQAAGGLVTVEPAHEVPAARTYPLPKS</sequence>
<dbReference type="OrthoDB" id="26870at2"/>
<dbReference type="Proteomes" id="UP000244201">
    <property type="component" value="Chromosome"/>
</dbReference>
<dbReference type="GeneID" id="55658521"/>
<dbReference type="AlphaFoldDB" id="A0A2R4T7B7"/>
<feature type="signal peptide" evidence="3">
    <location>
        <begin position="1"/>
        <end position="22"/>
    </location>
</feature>
<dbReference type="CDD" id="cd06343">
    <property type="entry name" value="PBP1_ABC_ligand_binding-like"/>
    <property type="match status" value="1"/>
</dbReference>
<comment type="similarity">
    <text evidence="1">Belongs to the leucine-binding protein family.</text>
</comment>
<feature type="domain" description="Leucine-binding protein" evidence="4">
    <location>
        <begin position="49"/>
        <end position="369"/>
    </location>
</feature>
<gene>
    <name evidence="5" type="ORF">SLUN_25055</name>
</gene>
<evidence type="ECO:0000259" key="4">
    <source>
        <dbReference type="Pfam" id="PF13458"/>
    </source>
</evidence>